<feature type="non-terminal residue" evidence="2">
    <location>
        <position position="1"/>
    </location>
</feature>
<evidence type="ECO:0000313" key="2">
    <source>
        <dbReference type="EMBL" id="PIO58278.1"/>
    </source>
</evidence>
<reference evidence="2 3" key="1">
    <citation type="submission" date="2015-09" db="EMBL/GenBank/DDBJ databases">
        <title>Draft genome of the parasitic nematode Teladorsagia circumcincta isolate WARC Sus (inbred).</title>
        <authorList>
            <person name="Mitreva M."/>
        </authorList>
    </citation>
    <scope>NUCLEOTIDE SEQUENCE [LARGE SCALE GENOMIC DNA]</scope>
    <source>
        <strain evidence="2 3">S</strain>
    </source>
</reference>
<gene>
    <name evidence="2" type="ORF">TELCIR_20290</name>
</gene>
<sequence>SVSMQNELLEPPLTQGVMQHVTLPPQPMSGPLSQTPAPSVSESEQPDPNRARKVAEVFLTAGHAFQKLGDLAMQLHMGPSSVPSEE</sequence>
<dbReference type="AlphaFoldDB" id="A0A2G9TK61"/>
<dbReference type="EMBL" id="KZ361718">
    <property type="protein sequence ID" value="PIO58278.1"/>
    <property type="molecule type" value="Genomic_DNA"/>
</dbReference>
<dbReference type="Proteomes" id="UP000230423">
    <property type="component" value="Unassembled WGS sequence"/>
</dbReference>
<name>A0A2G9TK61_TELCI</name>
<feature type="compositionally biased region" description="Polar residues" evidence="1">
    <location>
        <begin position="31"/>
        <end position="43"/>
    </location>
</feature>
<accession>A0A2G9TK61</accession>
<keyword evidence="3" id="KW-1185">Reference proteome</keyword>
<evidence type="ECO:0000313" key="3">
    <source>
        <dbReference type="Proteomes" id="UP000230423"/>
    </source>
</evidence>
<protein>
    <submittedName>
        <fullName evidence="2">Uncharacterized protein</fullName>
    </submittedName>
</protein>
<dbReference type="OrthoDB" id="10021571at2759"/>
<feature type="region of interest" description="Disordered" evidence="1">
    <location>
        <begin position="1"/>
        <end position="52"/>
    </location>
</feature>
<organism evidence="2 3">
    <name type="scientific">Teladorsagia circumcincta</name>
    <name type="common">Brown stomach worm</name>
    <name type="synonym">Ostertagia circumcincta</name>
    <dbReference type="NCBI Taxonomy" id="45464"/>
    <lineage>
        <taxon>Eukaryota</taxon>
        <taxon>Metazoa</taxon>
        <taxon>Ecdysozoa</taxon>
        <taxon>Nematoda</taxon>
        <taxon>Chromadorea</taxon>
        <taxon>Rhabditida</taxon>
        <taxon>Rhabditina</taxon>
        <taxon>Rhabditomorpha</taxon>
        <taxon>Strongyloidea</taxon>
        <taxon>Trichostrongylidae</taxon>
        <taxon>Teladorsagia</taxon>
    </lineage>
</organism>
<proteinExistence type="predicted"/>
<evidence type="ECO:0000256" key="1">
    <source>
        <dbReference type="SAM" id="MobiDB-lite"/>
    </source>
</evidence>